<dbReference type="AlphaFoldDB" id="A0A7R9C1W6"/>
<feature type="compositionally biased region" description="Polar residues" evidence="1">
    <location>
        <begin position="95"/>
        <end position="108"/>
    </location>
</feature>
<feature type="compositionally biased region" description="Acidic residues" evidence="1">
    <location>
        <begin position="1"/>
        <end position="28"/>
    </location>
</feature>
<evidence type="ECO:0000313" key="3">
    <source>
        <dbReference type="Proteomes" id="UP000678499"/>
    </source>
</evidence>
<gene>
    <name evidence="2" type="ORF">NMOB1V02_LOCUS13316</name>
</gene>
<feature type="compositionally biased region" description="Low complexity" evidence="1">
    <location>
        <begin position="29"/>
        <end position="45"/>
    </location>
</feature>
<dbReference type="EMBL" id="OA902518">
    <property type="protein sequence ID" value="CAD7285714.1"/>
    <property type="molecule type" value="Genomic_DNA"/>
</dbReference>
<evidence type="ECO:0000313" key="2">
    <source>
        <dbReference type="EMBL" id="CAD7285714.1"/>
    </source>
</evidence>
<protein>
    <submittedName>
        <fullName evidence="2">Uncharacterized protein</fullName>
    </submittedName>
</protein>
<reference evidence="2" key="1">
    <citation type="submission" date="2020-11" db="EMBL/GenBank/DDBJ databases">
        <authorList>
            <person name="Tran Van P."/>
        </authorList>
    </citation>
    <scope>NUCLEOTIDE SEQUENCE</scope>
</reference>
<keyword evidence="3" id="KW-1185">Reference proteome</keyword>
<proteinExistence type="predicted"/>
<sequence length="118" mass="12844">MTCAEFDDLVGPESGSDSDSDYLDDNQDADSSSGDESSSSSSSDGFKPRTRLKDYWVCEADCSSGEDSDTTAKALLKFRLARQMKQSKCGRNVKTENTVSGNSPTRRTTPLEKFFSNG</sequence>
<dbReference type="Proteomes" id="UP000678499">
    <property type="component" value="Unassembled WGS sequence"/>
</dbReference>
<evidence type="ECO:0000256" key="1">
    <source>
        <dbReference type="SAM" id="MobiDB-lite"/>
    </source>
</evidence>
<name>A0A7R9C1W6_9CRUS</name>
<organism evidence="2">
    <name type="scientific">Notodromas monacha</name>
    <dbReference type="NCBI Taxonomy" id="399045"/>
    <lineage>
        <taxon>Eukaryota</taxon>
        <taxon>Metazoa</taxon>
        <taxon>Ecdysozoa</taxon>
        <taxon>Arthropoda</taxon>
        <taxon>Crustacea</taxon>
        <taxon>Oligostraca</taxon>
        <taxon>Ostracoda</taxon>
        <taxon>Podocopa</taxon>
        <taxon>Podocopida</taxon>
        <taxon>Cypridocopina</taxon>
        <taxon>Cypridoidea</taxon>
        <taxon>Cyprididae</taxon>
        <taxon>Notodromas</taxon>
    </lineage>
</organism>
<feature type="non-terminal residue" evidence="2">
    <location>
        <position position="1"/>
    </location>
</feature>
<feature type="region of interest" description="Disordered" evidence="1">
    <location>
        <begin position="1"/>
        <end position="48"/>
    </location>
</feature>
<accession>A0A7R9C1W6</accession>
<feature type="region of interest" description="Disordered" evidence="1">
    <location>
        <begin position="87"/>
        <end position="118"/>
    </location>
</feature>
<dbReference type="EMBL" id="CAJPEX010020481">
    <property type="protein sequence ID" value="CAG0925866.1"/>
    <property type="molecule type" value="Genomic_DNA"/>
</dbReference>